<sequence>MMELFRLQMRTAQMLVEAQGVIGMRMMGMTGMFPADAGETTRMVSEKHTAFTESGMAVMGALMAGKTPAQAYGMGLTPIGRTTRANSRRLARQMSR</sequence>
<proteinExistence type="predicted"/>
<organism evidence="2 3">
    <name type="scientific">Jannaschia rubra</name>
    <dbReference type="NCBI Taxonomy" id="282197"/>
    <lineage>
        <taxon>Bacteria</taxon>
        <taxon>Pseudomonadati</taxon>
        <taxon>Pseudomonadota</taxon>
        <taxon>Alphaproteobacteria</taxon>
        <taxon>Rhodobacterales</taxon>
        <taxon>Roseobacteraceae</taxon>
        <taxon>Jannaschia</taxon>
    </lineage>
</organism>
<evidence type="ECO:0000313" key="3">
    <source>
        <dbReference type="Proteomes" id="UP000048908"/>
    </source>
</evidence>
<dbReference type="EMBL" id="CXPG01000021">
    <property type="protein sequence ID" value="CTQ34203.1"/>
    <property type="molecule type" value="Genomic_DNA"/>
</dbReference>
<gene>
    <name evidence="2" type="ORF">JAN5088_02996</name>
</gene>
<keyword evidence="3" id="KW-1185">Reference proteome</keyword>
<accession>A0A0M6XV95</accession>
<protein>
    <submittedName>
        <fullName evidence="2">Uncharacterized protein</fullName>
    </submittedName>
</protein>
<name>A0A0M6XV95_9RHOB</name>
<dbReference type="AlphaFoldDB" id="A0A0M6XV95"/>
<evidence type="ECO:0000256" key="1">
    <source>
        <dbReference type="SAM" id="MobiDB-lite"/>
    </source>
</evidence>
<feature type="region of interest" description="Disordered" evidence="1">
    <location>
        <begin position="75"/>
        <end position="96"/>
    </location>
</feature>
<feature type="compositionally biased region" description="Basic residues" evidence="1">
    <location>
        <begin position="86"/>
        <end position="96"/>
    </location>
</feature>
<dbReference type="Proteomes" id="UP000048908">
    <property type="component" value="Unassembled WGS sequence"/>
</dbReference>
<dbReference type="STRING" id="282197.SAMN04488517_103141"/>
<reference evidence="2 3" key="1">
    <citation type="submission" date="2015-07" db="EMBL/GenBank/DDBJ databases">
        <authorList>
            <person name="Noorani M."/>
        </authorList>
    </citation>
    <scope>NUCLEOTIDE SEQUENCE [LARGE SCALE GENOMIC DNA]</scope>
    <source>
        <strain evidence="2 3">CECT 5088</strain>
    </source>
</reference>
<evidence type="ECO:0000313" key="2">
    <source>
        <dbReference type="EMBL" id="CTQ34203.1"/>
    </source>
</evidence>